<dbReference type="SUPFAM" id="SSF56801">
    <property type="entry name" value="Acetyl-CoA synthetase-like"/>
    <property type="match status" value="1"/>
</dbReference>
<evidence type="ECO:0000259" key="4">
    <source>
        <dbReference type="Pfam" id="PF13193"/>
    </source>
</evidence>
<keyword evidence="6" id="KW-1185">Reference proteome</keyword>
<sequence length="409" mass="42702">MGPVGETQGRRVDSLPAAIDRALRGRSILVLPRTREGSITEVDARAFAGDRPPALILHTSGSTGTPKAVALSARALTASAEATQRFLGGPADWHLTLPVNHIAGFQVELRSHLGGGEPVRSASGRFTAASFAAEADELLARSRRSGRSTCTSLVPTQLHRILEDPAATRAAAGIDAILLGGAAVPPVLLERADTAGLRIVRTYGMSETAGGCVYDGVPFAGVEISLAEAGTIDVRGDVVADSYVEFAPDGGIRPVPSAALRVEDGVRTMHTSDLGRLDDGVLSVLGRADDIIVSGGTNVSPHALETGLLAAWSDAGVAEVLVTSVPDDEWGQRLVALIRRADGVEGNGGPRELAERLNSRVTAPRDTLLPHLVFAVPEIPMRSIGKPDRRAAAELARELAAGLPEYPPR</sequence>
<dbReference type="GO" id="GO:0031956">
    <property type="term" value="F:medium-chain fatty acid-CoA ligase activity"/>
    <property type="evidence" value="ECO:0007669"/>
    <property type="project" value="TreeGrafter"/>
</dbReference>
<comment type="similarity">
    <text evidence="1">Belongs to the ATP-dependent AMP-binding enzyme family.</text>
</comment>
<dbReference type="PANTHER" id="PTHR43201">
    <property type="entry name" value="ACYL-COA SYNTHETASE"/>
    <property type="match status" value="1"/>
</dbReference>
<feature type="domain" description="AMP-binding enzyme C-terminal" evidence="4">
    <location>
        <begin position="315"/>
        <end position="386"/>
    </location>
</feature>
<comment type="caution">
    <text evidence="5">The sequence shown here is derived from an EMBL/GenBank/DDBJ whole genome shotgun (WGS) entry which is preliminary data.</text>
</comment>
<reference evidence="5 6" key="1">
    <citation type="submission" date="2018-06" db="EMBL/GenBank/DDBJ databases">
        <title>Freshwater and sediment microbial communities from various areas in North America, analyzing microbe dynamics in response to fracking.</title>
        <authorList>
            <person name="Lamendella R."/>
        </authorList>
    </citation>
    <scope>NUCLEOTIDE SEQUENCE [LARGE SCALE GENOMIC DNA]</scope>
    <source>
        <strain evidence="5 6">3b_TX</strain>
    </source>
</reference>
<dbReference type="Gene3D" id="3.40.50.12780">
    <property type="entry name" value="N-terminal domain of ligase-like"/>
    <property type="match status" value="1"/>
</dbReference>
<dbReference type="AlphaFoldDB" id="A0A366IGX3"/>
<gene>
    <name evidence="5" type="ORF">DFO65_11113</name>
</gene>
<dbReference type="EMBL" id="QNSB01000011">
    <property type="protein sequence ID" value="RBP69653.1"/>
    <property type="molecule type" value="Genomic_DNA"/>
</dbReference>
<keyword evidence="2 5" id="KW-0436">Ligase</keyword>
<name>A0A366IGX3_9MICO</name>
<dbReference type="GO" id="GO:0006631">
    <property type="term" value="P:fatty acid metabolic process"/>
    <property type="evidence" value="ECO:0007669"/>
    <property type="project" value="TreeGrafter"/>
</dbReference>
<organism evidence="5 6">
    <name type="scientific">Brevibacterium celere</name>
    <dbReference type="NCBI Taxonomy" id="225845"/>
    <lineage>
        <taxon>Bacteria</taxon>
        <taxon>Bacillati</taxon>
        <taxon>Actinomycetota</taxon>
        <taxon>Actinomycetes</taxon>
        <taxon>Micrococcales</taxon>
        <taxon>Brevibacteriaceae</taxon>
        <taxon>Brevibacterium</taxon>
    </lineage>
</organism>
<dbReference type="InterPro" id="IPR045851">
    <property type="entry name" value="AMP-bd_C_sf"/>
</dbReference>
<dbReference type="InterPro" id="IPR042099">
    <property type="entry name" value="ANL_N_sf"/>
</dbReference>
<evidence type="ECO:0000313" key="5">
    <source>
        <dbReference type="EMBL" id="RBP69653.1"/>
    </source>
</evidence>
<dbReference type="Pfam" id="PF13193">
    <property type="entry name" value="AMP-binding_C"/>
    <property type="match status" value="1"/>
</dbReference>
<evidence type="ECO:0000256" key="2">
    <source>
        <dbReference type="ARBA" id="ARBA00022598"/>
    </source>
</evidence>
<dbReference type="PROSITE" id="PS00455">
    <property type="entry name" value="AMP_BINDING"/>
    <property type="match status" value="1"/>
</dbReference>
<protein>
    <submittedName>
        <fullName evidence="5">O-succinylbenzoic acid--CoA ligase</fullName>
    </submittedName>
</protein>
<evidence type="ECO:0000256" key="1">
    <source>
        <dbReference type="ARBA" id="ARBA00006432"/>
    </source>
</evidence>
<feature type="domain" description="AMP-dependent synthetase/ligase" evidence="3">
    <location>
        <begin position="52"/>
        <end position="216"/>
    </location>
</feature>
<evidence type="ECO:0000259" key="3">
    <source>
        <dbReference type="Pfam" id="PF00501"/>
    </source>
</evidence>
<dbReference type="InterPro" id="IPR025110">
    <property type="entry name" value="AMP-bd_C"/>
</dbReference>
<dbReference type="InterPro" id="IPR020845">
    <property type="entry name" value="AMP-binding_CS"/>
</dbReference>
<dbReference type="InterPro" id="IPR000873">
    <property type="entry name" value="AMP-dep_synth/lig_dom"/>
</dbReference>
<evidence type="ECO:0000313" key="6">
    <source>
        <dbReference type="Proteomes" id="UP000253509"/>
    </source>
</evidence>
<proteinExistence type="inferred from homology"/>
<dbReference type="Pfam" id="PF00501">
    <property type="entry name" value="AMP-binding"/>
    <property type="match status" value="1"/>
</dbReference>
<dbReference type="PANTHER" id="PTHR43201:SF5">
    <property type="entry name" value="MEDIUM-CHAIN ACYL-COA LIGASE ACSF2, MITOCHONDRIAL"/>
    <property type="match status" value="1"/>
</dbReference>
<dbReference type="Proteomes" id="UP000253509">
    <property type="component" value="Unassembled WGS sequence"/>
</dbReference>
<accession>A0A366IGX3</accession>
<dbReference type="Gene3D" id="3.30.300.30">
    <property type="match status" value="1"/>
</dbReference>